<organism evidence="2 3">
    <name type="scientific">Pirellula staleyi (strain ATCC 27377 / DSM 6068 / ICPB 4128)</name>
    <name type="common">Pirella staleyi</name>
    <dbReference type="NCBI Taxonomy" id="530564"/>
    <lineage>
        <taxon>Bacteria</taxon>
        <taxon>Pseudomonadati</taxon>
        <taxon>Planctomycetota</taxon>
        <taxon>Planctomycetia</taxon>
        <taxon>Pirellulales</taxon>
        <taxon>Pirellulaceae</taxon>
        <taxon>Pirellula</taxon>
    </lineage>
</organism>
<proteinExistence type="predicted"/>
<dbReference type="NCBIfam" id="TIGR01444">
    <property type="entry name" value="fkbM_fam"/>
    <property type="match status" value="1"/>
</dbReference>
<dbReference type="InterPro" id="IPR052514">
    <property type="entry name" value="SAM-dependent_MTase"/>
</dbReference>
<keyword evidence="2" id="KW-0489">Methyltransferase</keyword>
<dbReference type="KEGG" id="psl:Psta_0025"/>
<dbReference type="SUPFAM" id="SSF53335">
    <property type="entry name" value="S-adenosyl-L-methionine-dependent methyltransferases"/>
    <property type="match status" value="1"/>
</dbReference>
<keyword evidence="2" id="KW-0808">Transferase</keyword>
<dbReference type="Proteomes" id="UP000001887">
    <property type="component" value="Chromosome"/>
</dbReference>
<gene>
    <name evidence="2" type="ordered locus">Psta_0025</name>
</gene>
<feature type="domain" description="Methyltransferase FkbM" evidence="1">
    <location>
        <begin position="91"/>
        <end position="245"/>
    </location>
</feature>
<sequence>MSIVTSAPTTCKSADDTVTIAKPTVASSAVSSSSSTLADWLWSPVLRGPMLGMVWRLSSRGKVARVITGSYEPEQTAAFCKYINRGDVVFDIGAATGYYTMLSSHLVGATGKVVAFEPEPKNYRTLTSHVRANRLRQVTTLNHALGGEAGKLRFGGGSGSGTSRLCSNGEIEVEVRTLDTVAAELQLRPTHMKIDVEGAELALLLGGKTTIQSAKPILFLSTHPSLTAGVHQDCCQLLQSWGYELLPMLGTSFEQTTELVALPKS</sequence>
<dbReference type="EMBL" id="CP001848">
    <property type="protein sequence ID" value="ADB14722.1"/>
    <property type="molecule type" value="Genomic_DNA"/>
</dbReference>
<dbReference type="InterPro" id="IPR006342">
    <property type="entry name" value="FkbM_mtfrase"/>
</dbReference>
<dbReference type="InterPro" id="IPR029063">
    <property type="entry name" value="SAM-dependent_MTases_sf"/>
</dbReference>
<reference evidence="2 3" key="1">
    <citation type="journal article" date="2009" name="Stand. Genomic Sci.">
        <title>Complete genome sequence of Pirellula staleyi type strain (ATCC 27377).</title>
        <authorList>
            <person name="Clum A."/>
            <person name="Tindall B.J."/>
            <person name="Sikorski J."/>
            <person name="Ivanova N."/>
            <person name="Mavrommatis K."/>
            <person name="Lucas S."/>
            <person name="Glavina del Rio T."/>
            <person name="Nolan M."/>
            <person name="Chen F."/>
            <person name="Tice H."/>
            <person name="Pitluck S."/>
            <person name="Cheng J.F."/>
            <person name="Chertkov O."/>
            <person name="Brettin T."/>
            <person name="Han C."/>
            <person name="Detter J.C."/>
            <person name="Kuske C."/>
            <person name="Bruce D."/>
            <person name="Goodwin L."/>
            <person name="Ovchinikova G."/>
            <person name="Pati A."/>
            <person name="Mikhailova N."/>
            <person name="Chen A."/>
            <person name="Palaniappan K."/>
            <person name="Land M."/>
            <person name="Hauser L."/>
            <person name="Chang Y.J."/>
            <person name="Jeffries C.D."/>
            <person name="Chain P."/>
            <person name="Rohde M."/>
            <person name="Goker M."/>
            <person name="Bristow J."/>
            <person name="Eisen J.A."/>
            <person name="Markowitz V."/>
            <person name="Hugenholtz P."/>
            <person name="Kyrpides N.C."/>
            <person name="Klenk H.P."/>
            <person name="Lapidus A."/>
        </authorList>
    </citation>
    <scope>NUCLEOTIDE SEQUENCE [LARGE SCALE GENOMIC DNA]</scope>
    <source>
        <strain evidence="3">ATCC 27377 / DSM 6068 / ICPB 4128</strain>
    </source>
</reference>
<dbReference type="Pfam" id="PF05050">
    <property type="entry name" value="Methyltransf_21"/>
    <property type="match status" value="1"/>
</dbReference>
<dbReference type="GO" id="GO:0008168">
    <property type="term" value="F:methyltransferase activity"/>
    <property type="evidence" value="ECO:0007669"/>
    <property type="project" value="UniProtKB-KW"/>
</dbReference>
<dbReference type="AlphaFoldDB" id="D2QZG4"/>
<dbReference type="Gene3D" id="3.40.50.150">
    <property type="entry name" value="Vaccinia Virus protein VP39"/>
    <property type="match status" value="1"/>
</dbReference>
<dbReference type="HOGENOM" id="CLU_1049099_0_0_0"/>
<accession>D2QZG4</accession>
<evidence type="ECO:0000313" key="2">
    <source>
        <dbReference type="EMBL" id="ADB14722.1"/>
    </source>
</evidence>
<protein>
    <submittedName>
        <fullName evidence="2">Methyltransferase FkbM family</fullName>
    </submittedName>
</protein>
<dbReference type="GO" id="GO:0032259">
    <property type="term" value="P:methylation"/>
    <property type="evidence" value="ECO:0007669"/>
    <property type="project" value="UniProtKB-KW"/>
</dbReference>
<dbReference type="OrthoDB" id="7272699at2"/>
<dbReference type="PANTHER" id="PTHR34203:SF15">
    <property type="entry name" value="SLL1173 PROTEIN"/>
    <property type="match status" value="1"/>
</dbReference>
<name>D2QZG4_PIRSD</name>
<evidence type="ECO:0000313" key="3">
    <source>
        <dbReference type="Proteomes" id="UP000001887"/>
    </source>
</evidence>
<dbReference type="PANTHER" id="PTHR34203">
    <property type="entry name" value="METHYLTRANSFERASE, FKBM FAMILY PROTEIN"/>
    <property type="match status" value="1"/>
</dbReference>
<evidence type="ECO:0000259" key="1">
    <source>
        <dbReference type="Pfam" id="PF05050"/>
    </source>
</evidence>
<dbReference type="eggNOG" id="COG2518">
    <property type="taxonomic scope" value="Bacteria"/>
</dbReference>
<keyword evidence="3" id="KW-1185">Reference proteome</keyword>